<sequence length="80" mass="8946">MPDPARVATLQRLRTQRCSTGGRPMECERWFVADRSSSTSLSLSPAILAAYSVGRYLFCLFPIPCLNCWLGLSVLPILFH</sequence>
<protein>
    <submittedName>
        <fullName evidence="2">Uncharacterized protein</fullName>
    </submittedName>
</protein>
<dbReference type="AlphaFoldDB" id="A0A317W2B1"/>
<evidence type="ECO:0000256" key="1">
    <source>
        <dbReference type="SAM" id="Phobius"/>
    </source>
</evidence>
<evidence type="ECO:0000313" key="2">
    <source>
        <dbReference type="EMBL" id="PWY80704.1"/>
    </source>
</evidence>
<organism evidence="2 3">
    <name type="scientific">Aspergillus heteromorphus CBS 117.55</name>
    <dbReference type="NCBI Taxonomy" id="1448321"/>
    <lineage>
        <taxon>Eukaryota</taxon>
        <taxon>Fungi</taxon>
        <taxon>Dikarya</taxon>
        <taxon>Ascomycota</taxon>
        <taxon>Pezizomycotina</taxon>
        <taxon>Eurotiomycetes</taxon>
        <taxon>Eurotiomycetidae</taxon>
        <taxon>Eurotiales</taxon>
        <taxon>Aspergillaceae</taxon>
        <taxon>Aspergillus</taxon>
        <taxon>Aspergillus subgen. Circumdati</taxon>
    </lineage>
</organism>
<dbReference type="RefSeq" id="XP_025399007.1">
    <property type="nucleotide sequence ID" value="XM_025548482.1"/>
</dbReference>
<keyword evidence="1" id="KW-1133">Transmembrane helix</keyword>
<comment type="caution">
    <text evidence="2">The sequence shown here is derived from an EMBL/GenBank/DDBJ whole genome shotgun (WGS) entry which is preliminary data.</text>
</comment>
<keyword evidence="3" id="KW-1185">Reference proteome</keyword>
<accession>A0A317W2B1</accession>
<dbReference type="GeneID" id="37070719"/>
<evidence type="ECO:0000313" key="3">
    <source>
        <dbReference type="Proteomes" id="UP000247233"/>
    </source>
</evidence>
<dbReference type="Proteomes" id="UP000247233">
    <property type="component" value="Unassembled WGS sequence"/>
</dbReference>
<dbReference type="EMBL" id="MSFL01000014">
    <property type="protein sequence ID" value="PWY80704.1"/>
    <property type="molecule type" value="Genomic_DNA"/>
</dbReference>
<keyword evidence="1" id="KW-0812">Transmembrane</keyword>
<feature type="transmembrane region" description="Helical" evidence="1">
    <location>
        <begin position="56"/>
        <end position="79"/>
    </location>
</feature>
<keyword evidence="1" id="KW-0472">Membrane</keyword>
<reference evidence="2 3" key="1">
    <citation type="submission" date="2016-12" db="EMBL/GenBank/DDBJ databases">
        <title>The genomes of Aspergillus section Nigri reveals drivers in fungal speciation.</title>
        <authorList>
            <consortium name="DOE Joint Genome Institute"/>
            <person name="Vesth T.C."/>
            <person name="Nybo J."/>
            <person name="Theobald S."/>
            <person name="Brandl J."/>
            <person name="Frisvad J.C."/>
            <person name="Nielsen K.F."/>
            <person name="Lyhne E.K."/>
            <person name="Kogle M.E."/>
            <person name="Kuo A."/>
            <person name="Riley R."/>
            <person name="Clum A."/>
            <person name="Nolan M."/>
            <person name="Lipzen A."/>
            <person name="Salamov A."/>
            <person name="Henrissat B."/>
            <person name="Wiebenga A."/>
            <person name="De Vries R.P."/>
            <person name="Grigoriev I.V."/>
            <person name="Mortensen U.H."/>
            <person name="Andersen M.R."/>
            <person name="Baker S.E."/>
        </authorList>
    </citation>
    <scope>NUCLEOTIDE SEQUENCE [LARGE SCALE GENOMIC DNA]</scope>
    <source>
        <strain evidence="2 3">CBS 117.55</strain>
    </source>
</reference>
<gene>
    <name evidence="2" type="ORF">BO70DRAFT_48318</name>
</gene>
<proteinExistence type="predicted"/>
<dbReference type="VEuPathDB" id="FungiDB:BO70DRAFT_48318"/>
<name>A0A317W2B1_9EURO</name>